<proteinExistence type="predicted"/>
<sequence length="105" mass="12208">MFEHVRAILNALLDGSALTFLRGLHQRYFGLLLLHNMSGGFLWWVGSVFRSRLPHQYGSCPAFQRFAVRTSKRIENISNMAAQKKQEFADQMKDLLTNFENFKNQ</sequence>
<evidence type="ECO:0000313" key="2">
    <source>
        <dbReference type="Proteomes" id="UP001060215"/>
    </source>
</evidence>
<reference evidence="1 2" key="1">
    <citation type="journal article" date="2022" name="Plant J.">
        <title>Chromosome-level genome of Camellia lanceoleosa provides a valuable resource for understanding genome evolution and self-incompatibility.</title>
        <authorList>
            <person name="Gong W."/>
            <person name="Xiao S."/>
            <person name="Wang L."/>
            <person name="Liao Z."/>
            <person name="Chang Y."/>
            <person name="Mo W."/>
            <person name="Hu G."/>
            <person name="Li W."/>
            <person name="Zhao G."/>
            <person name="Zhu H."/>
            <person name="Hu X."/>
            <person name="Ji K."/>
            <person name="Xiang X."/>
            <person name="Song Q."/>
            <person name="Yuan D."/>
            <person name="Jin S."/>
            <person name="Zhang L."/>
        </authorList>
    </citation>
    <scope>NUCLEOTIDE SEQUENCE [LARGE SCALE GENOMIC DNA]</scope>
    <source>
        <strain evidence="1">SQ_2022a</strain>
    </source>
</reference>
<gene>
    <name evidence="1" type="ORF">LOK49_LG05G00241</name>
</gene>
<evidence type="ECO:0000313" key="1">
    <source>
        <dbReference type="EMBL" id="KAI8013682.1"/>
    </source>
</evidence>
<name>A0ACC0HJD3_9ERIC</name>
<organism evidence="1 2">
    <name type="scientific">Camellia lanceoleosa</name>
    <dbReference type="NCBI Taxonomy" id="1840588"/>
    <lineage>
        <taxon>Eukaryota</taxon>
        <taxon>Viridiplantae</taxon>
        <taxon>Streptophyta</taxon>
        <taxon>Embryophyta</taxon>
        <taxon>Tracheophyta</taxon>
        <taxon>Spermatophyta</taxon>
        <taxon>Magnoliopsida</taxon>
        <taxon>eudicotyledons</taxon>
        <taxon>Gunneridae</taxon>
        <taxon>Pentapetalae</taxon>
        <taxon>asterids</taxon>
        <taxon>Ericales</taxon>
        <taxon>Theaceae</taxon>
        <taxon>Camellia</taxon>
    </lineage>
</organism>
<accession>A0ACC0HJD3</accession>
<comment type="caution">
    <text evidence="1">The sequence shown here is derived from an EMBL/GenBank/DDBJ whole genome shotgun (WGS) entry which is preliminary data.</text>
</comment>
<dbReference type="EMBL" id="CM045761">
    <property type="protein sequence ID" value="KAI8013682.1"/>
    <property type="molecule type" value="Genomic_DNA"/>
</dbReference>
<keyword evidence="2" id="KW-1185">Reference proteome</keyword>
<dbReference type="Proteomes" id="UP001060215">
    <property type="component" value="Chromosome 4"/>
</dbReference>
<protein>
    <submittedName>
        <fullName evidence="1">Uncharacterized protein</fullName>
    </submittedName>
</protein>